<accession>A0A7W5DND2</accession>
<keyword evidence="2" id="KW-1185">Reference proteome</keyword>
<dbReference type="RefSeq" id="WP_183412045.1">
    <property type="nucleotide sequence ID" value="NZ_JACHYB010000001.1"/>
</dbReference>
<proteinExistence type="predicted"/>
<dbReference type="EMBL" id="JACHYB010000001">
    <property type="protein sequence ID" value="MBB3186104.1"/>
    <property type="molecule type" value="Genomic_DNA"/>
</dbReference>
<sequence length="108" mass="12659">MRHIIVILGIFYCNLAFGQVDEPLIRKKVLESNIVDSVFVFGKWTEKKGDEAHIKYLGQVLADNGEKYKVMTCPCLNIVDRFVTYFFHLYFQNKMMIMQLLLIMGNNF</sequence>
<evidence type="ECO:0000313" key="2">
    <source>
        <dbReference type="Proteomes" id="UP000544222"/>
    </source>
</evidence>
<comment type="caution">
    <text evidence="1">The sequence shown here is derived from an EMBL/GenBank/DDBJ whole genome shotgun (WGS) entry which is preliminary data.</text>
</comment>
<protein>
    <submittedName>
        <fullName evidence="1">Uncharacterized protein</fullName>
    </submittedName>
</protein>
<organism evidence="1 2">
    <name type="scientific">Microbacter margulisiae</name>
    <dbReference type="NCBI Taxonomy" id="1350067"/>
    <lineage>
        <taxon>Bacteria</taxon>
        <taxon>Pseudomonadati</taxon>
        <taxon>Bacteroidota</taxon>
        <taxon>Bacteroidia</taxon>
        <taxon>Bacteroidales</taxon>
        <taxon>Porphyromonadaceae</taxon>
        <taxon>Microbacter</taxon>
    </lineage>
</organism>
<dbReference type="AlphaFoldDB" id="A0A7W5DND2"/>
<name>A0A7W5DND2_9PORP</name>
<dbReference type="Proteomes" id="UP000544222">
    <property type="component" value="Unassembled WGS sequence"/>
</dbReference>
<evidence type="ECO:0000313" key="1">
    <source>
        <dbReference type="EMBL" id="MBB3186104.1"/>
    </source>
</evidence>
<gene>
    <name evidence="1" type="ORF">FHX64_000267</name>
</gene>
<reference evidence="1 2" key="1">
    <citation type="submission" date="2020-08" db="EMBL/GenBank/DDBJ databases">
        <title>Genomic Encyclopedia of Type Strains, Phase IV (KMG-IV): sequencing the most valuable type-strain genomes for metagenomic binning, comparative biology and taxonomic classification.</title>
        <authorList>
            <person name="Goeker M."/>
        </authorList>
    </citation>
    <scope>NUCLEOTIDE SEQUENCE [LARGE SCALE GENOMIC DNA]</scope>
    <source>
        <strain evidence="1 2">DSM 27471</strain>
    </source>
</reference>